<evidence type="ECO:0000313" key="3">
    <source>
        <dbReference type="Proteomes" id="UP001642260"/>
    </source>
</evidence>
<evidence type="ECO:0000313" key="2">
    <source>
        <dbReference type="EMBL" id="CAH8383341.1"/>
    </source>
</evidence>
<feature type="region of interest" description="Disordered" evidence="1">
    <location>
        <begin position="147"/>
        <end position="168"/>
    </location>
</feature>
<protein>
    <submittedName>
        <fullName evidence="2">Uncharacterized protein</fullName>
    </submittedName>
</protein>
<accession>A0ABC8LIM3</accession>
<proteinExistence type="predicted"/>
<dbReference type="Proteomes" id="UP001642260">
    <property type="component" value="Unassembled WGS sequence"/>
</dbReference>
<feature type="region of interest" description="Disordered" evidence="1">
    <location>
        <begin position="89"/>
        <end position="110"/>
    </location>
</feature>
<reference evidence="2 3" key="1">
    <citation type="submission" date="2022-03" db="EMBL/GenBank/DDBJ databases">
        <authorList>
            <person name="Macdonald S."/>
            <person name="Ahmed S."/>
            <person name="Newling K."/>
        </authorList>
    </citation>
    <scope>NUCLEOTIDE SEQUENCE [LARGE SCALE GENOMIC DNA]</scope>
</reference>
<name>A0ABC8LIM3_ERUVS</name>
<gene>
    <name evidence="2" type="ORF">ERUC_LOCUS35824</name>
</gene>
<comment type="caution">
    <text evidence="2">The sequence shown here is derived from an EMBL/GenBank/DDBJ whole genome shotgun (WGS) entry which is preliminary data.</text>
</comment>
<sequence length="247" mass="28904">MTLNGTTSNDLRVLDSKAHKTEAHTRHNGPENQWANVESYAHNGVGFASRDQFEYRRSESRNNHQQHRVIRRRNQKLLTFHHQAIFDRKTTHHWRAKHTSREGSDSYNRRDKGEWREKNIDKEKSEDHVRLVELSLSSNDIRIRREHDVSRSSRGERGVEGEISSHERQLGPYGRHKTWVVSEIDINVRHPMVVDASADPLGIIEVPQRKRLASKITSPNMQDNVMLRERSVVRSLTYPMDLTEPEI</sequence>
<evidence type="ECO:0000256" key="1">
    <source>
        <dbReference type="SAM" id="MobiDB-lite"/>
    </source>
</evidence>
<keyword evidence="3" id="KW-1185">Reference proteome</keyword>
<organism evidence="2 3">
    <name type="scientific">Eruca vesicaria subsp. sativa</name>
    <name type="common">Garden rocket</name>
    <name type="synonym">Eruca sativa</name>
    <dbReference type="NCBI Taxonomy" id="29727"/>
    <lineage>
        <taxon>Eukaryota</taxon>
        <taxon>Viridiplantae</taxon>
        <taxon>Streptophyta</taxon>
        <taxon>Embryophyta</taxon>
        <taxon>Tracheophyta</taxon>
        <taxon>Spermatophyta</taxon>
        <taxon>Magnoliopsida</taxon>
        <taxon>eudicotyledons</taxon>
        <taxon>Gunneridae</taxon>
        <taxon>Pentapetalae</taxon>
        <taxon>rosids</taxon>
        <taxon>malvids</taxon>
        <taxon>Brassicales</taxon>
        <taxon>Brassicaceae</taxon>
        <taxon>Brassiceae</taxon>
        <taxon>Eruca</taxon>
    </lineage>
</organism>
<feature type="compositionally biased region" description="Basic and acidic residues" evidence="1">
    <location>
        <begin position="99"/>
        <end position="110"/>
    </location>
</feature>
<dbReference type="AlphaFoldDB" id="A0ABC8LIM3"/>
<dbReference type="EMBL" id="CAKOAT010584042">
    <property type="protein sequence ID" value="CAH8383341.1"/>
    <property type="molecule type" value="Genomic_DNA"/>
</dbReference>